<proteinExistence type="predicted"/>
<dbReference type="Proteomes" id="UP001056907">
    <property type="component" value="Chromosome"/>
</dbReference>
<sequence length="139" mass="15697">MIFHKDNEDGPFSTGSINVTKSPIGPFIADQVRMYNERRYLSISGYKVLDSGERARVSLTFLNEEGTFTGNFGNPDLPPWGYYGLGDWSWTALRGETTHTYLEKPEHVTGKFSFIARIHGADAECEGEFNIQQHSDPYP</sequence>
<evidence type="ECO:0000313" key="2">
    <source>
        <dbReference type="Proteomes" id="UP001056907"/>
    </source>
</evidence>
<dbReference type="AlphaFoldDB" id="A0ABD7TEA2"/>
<dbReference type="EMBL" id="CP078013">
    <property type="protein sequence ID" value="USV99982.1"/>
    <property type="molecule type" value="Genomic_DNA"/>
</dbReference>
<accession>A0ABD7TEA2</accession>
<name>A0ABD7TEA2_9PSED</name>
<reference evidence="1" key="2">
    <citation type="submission" date="2024-04" db="EMBL/GenBank/DDBJ databases">
        <authorList>
            <person name="Diaz M."/>
            <person name="Bach T."/>
            <person name="Gonzalez Anta G."/>
            <person name="Agaras B."/>
            <person name="Wibberg D."/>
            <person name="Noguera F."/>
            <person name="Canciani W."/>
            <person name="Ybarra T."/>
            <person name="Nunez M.L."/>
            <person name="Valverde C."/>
        </authorList>
    </citation>
    <scope>NUCLEOTIDE SEQUENCE</scope>
    <source>
        <strain evidence="1">1008</strain>
    </source>
</reference>
<organism evidence="1 2">
    <name type="scientific">Pseudomonas pergaminensis</name>
    <dbReference type="NCBI Taxonomy" id="2853159"/>
    <lineage>
        <taxon>Bacteria</taxon>
        <taxon>Pseudomonadati</taxon>
        <taxon>Pseudomonadota</taxon>
        <taxon>Gammaproteobacteria</taxon>
        <taxon>Pseudomonadales</taxon>
        <taxon>Pseudomonadaceae</taxon>
        <taxon>Pseudomonas</taxon>
    </lineage>
</organism>
<evidence type="ECO:0000313" key="1">
    <source>
        <dbReference type="EMBL" id="USV99982.1"/>
    </source>
</evidence>
<gene>
    <name evidence="1" type="ORF">KUA23_23615</name>
</gene>
<reference evidence="1" key="1">
    <citation type="journal article" date="2022" name="Front. Plant Sci.">
        <title>Agronomic efficiency and genome mining analysis of the wheat-biostimulant rhizospheric bacterium Pseudomonas pergaminensis sp. nov. strain 1008T.</title>
        <authorList>
            <person name="Diaz M."/>
            <person name="Bach T."/>
            <person name="Gonzalez Anta G."/>
            <person name="Agaras B."/>
            <person name="Wibberg D."/>
            <person name="Noguera F."/>
            <person name="Canciani W."/>
            <person name="Valverde C."/>
        </authorList>
    </citation>
    <scope>NUCLEOTIDE SEQUENCE</scope>
    <source>
        <strain evidence="1">1008</strain>
    </source>
</reference>
<dbReference type="RefSeq" id="WP_252992948.1">
    <property type="nucleotide sequence ID" value="NZ_CP078013.2"/>
</dbReference>
<dbReference type="KEGG" id="ppeg:KUA23_23615"/>
<protein>
    <submittedName>
        <fullName evidence="1">Uncharacterized protein</fullName>
    </submittedName>
</protein>